<reference evidence="1" key="2">
    <citation type="submission" date="2012-05" db="EMBL/GenBank/DDBJ databases">
        <title>The Genome Annotation of Fusarium oxysporum PHW808.</title>
        <authorList>
            <consortium name="The Broad Institute Genomics Platform"/>
            <person name="Ma L.-J."/>
            <person name="Corby-Kistler H."/>
            <person name="Broz K."/>
            <person name="Gale L.R."/>
            <person name="Jonkers W."/>
            <person name="O'Donnell K."/>
            <person name="Ploetz R."/>
            <person name="Steinberg C."/>
            <person name="Schwartz D.C."/>
            <person name="VanEtten H."/>
            <person name="Zhou S."/>
            <person name="Young S.K."/>
            <person name="Zeng Q."/>
            <person name="Gargeya S."/>
            <person name="Fitzgerald M."/>
            <person name="Abouelleil A."/>
            <person name="Alvarado L."/>
            <person name="Chapman S.B."/>
            <person name="Gainer-Dewar J."/>
            <person name="Goldberg J."/>
            <person name="Griggs A."/>
            <person name="Gujja S."/>
            <person name="Hansen M."/>
            <person name="Howarth C."/>
            <person name="Imamovic A."/>
            <person name="Ireland A."/>
            <person name="Larimer J."/>
            <person name="McCowan C."/>
            <person name="Murphy C."/>
            <person name="Pearson M."/>
            <person name="Poon T.W."/>
            <person name="Priest M."/>
            <person name="Roberts A."/>
            <person name="Saif S."/>
            <person name="Shea T."/>
            <person name="Sykes S."/>
            <person name="Wortman J."/>
            <person name="Nusbaum C."/>
            <person name="Birren B."/>
        </authorList>
    </citation>
    <scope>NUCLEOTIDE SEQUENCE</scope>
    <source>
        <strain evidence="1">54008</strain>
    </source>
</reference>
<protein>
    <submittedName>
        <fullName evidence="1">Uncharacterized protein</fullName>
    </submittedName>
</protein>
<dbReference type="Proteomes" id="UP000030676">
    <property type="component" value="Unassembled WGS sequence"/>
</dbReference>
<reference evidence="1" key="1">
    <citation type="submission" date="2011-11" db="EMBL/GenBank/DDBJ databases">
        <title>The Genome Sequence of Fusarium oxysporum PHW808.</title>
        <authorList>
            <consortium name="The Broad Institute Genome Sequencing Platform"/>
            <person name="Ma L.-J."/>
            <person name="Gale L.R."/>
            <person name="Schwartz D.C."/>
            <person name="Zhou S."/>
            <person name="Corby-Kistler H."/>
            <person name="Young S.K."/>
            <person name="Zeng Q."/>
            <person name="Gargeya S."/>
            <person name="Fitzgerald M."/>
            <person name="Haas B."/>
            <person name="Abouelleil A."/>
            <person name="Alvarado L."/>
            <person name="Arachchi H.M."/>
            <person name="Berlin A."/>
            <person name="Brown A."/>
            <person name="Chapman S.B."/>
            <person name="Chen Z."/>
            <person name="Dunbar C."/>
            <person name="Freedman E."/>
            <person name="Gearin G."/>
            <person name="Goldberg J."/>
            <person name="Griggs A."/>
            <person name="Gujja S."/>
            <person name="Heiman D."/>
            <person name="Howarth C."/>
            <person name="Larson L."/>
            <person name="Lui A."/>
            <person name="MacDonald P.J.P."/>
            <person name="Montmayeur A."/>
            <person name="Murphy C."/>
            <person name="Neiman D."/>
            <person name="Pearson M."/>
            <person name="Priest M."/>
            <person name="Roberts A."/>
            <person name="Saif S."/>
            <person name="Shea T."/>
            <person name="Shenoy N."/>
            <person name="Sisk P."/>
            <person name="Stolte C."/>
            <person name="Sykes S."/>
            <person name="Wortman J."/>
            <person name="Nusbaum C."/>
            <person name="Birren B."/>
        </authorList>
    </citation>
    <scope>NUCLEOTIDE SEQUENCE [LARGE SCALE GENOMIC DNA]</scope>
    <source>
        <strain evidence="1">54008</strain>
    </source>
</reference>
<gene>
    <name evidence="1" type="ORF">FOPG_13919</name>
</gene>
<sequence length="32" mass="3535">MQFVSQHNQSNGIPAYANVLGMERSATCTHNQ</sequence>
<organism evidence="1">
    <name type="scientific">Fusarium oxysporum f. sp. conglutinans race 2 54008</name>
    <dbReference type="NCBI Taxonomy" id="1089457"/>
    <lineage>
        <taxon>Eukaryota</taxon>
        <taxon>Fungi</taxon>
        <taxon>Dikarya</taxon>
        <taxon>Ascomycota</taxon>
        <taxon>Pezizomycotina</taxon>
        <taxon>Sordariomycetes</taxon>
        <taxon>Hypocreomycetidae</taxon>
        <taxon>Hypocreales</taxon>
        <taxon>Nectriaceae</taxon>
        <taxon>Fusarium</taxon>
        <taxon>Fusarium oxysporum species complex</taxon>
    </lineage>
</organism>
<accession>X0HEG4</accession>
<evidence type="ECO:0000313" key="1">
    <source>
        <dbReference type="EMBL" id="EXL70261.1"/>
    </source>
</evidence>
<proteinExistence type="predicted"/>
<dbReference type="HOGENOM" id="CLU_3359739_0_0_1"/>
<dbReference type="EMBL" id="JH658906">
    <property type="protein sequence ID" value="EXL70261.1"/>
    <property type="molecule type" value="Genomic_DNA"/>
</dbReference>
<dbReference type="AlphaFoldDB" id="X0HEG4"/>
<name>X0HEG4_FUSOX</name>